<sequence>MIHELSGTSDRLVSTPVDPLTAEQVRTNDHSPLPSFLSPSRTIGSIVRGFKIGVTRWFRQHTDISGVRQRNYYEHIVHDEQSLTRIRQYIADNPLRWANDPENPTVTDKAWQRTPDDPWRI</sequence>
<dbReference type="GO" id="GO:0006313">
    <property type="term" value="P:DNA transposition"/>
    <property type="evidence" value="ECO:0007669"/>
    <property type="project" value="InterPro"/>
</dbReference>
<dbReference type="RefSeq" id="WP_284057158.1">
    <property type="nucleotide sequence ID" value="NZ_JAMSLR010000005.1"/>
</dbReference>
<keyword evidence="3" id="KW-1185">Reference proteome</keyword>
<comment type="caution">
    <text evidence="2">The sequence shown here is derived from an EMBL/GenBank/DDBJ whole genome shotgun (WGS) entry which is preliminary data.</text>
</comment>
<dbReference type="InterPro" id="IPR036515">
    <property type="entry name" value="Transposase_17_sf"/>
</dbReference>
<accession>A0AA41WE10</accession>
<feature type="region of interest" description="Disordered" evidence="1">
    <location>
        <begin position="97"/>
        <end position="121"/>
    </location>
</feature>
<dbReference type="Proteomes" id="UP001165306">
    <property type="component" value="Unassembled WGS sequence"/>
</dbReference>
<protein>
    <recommendedName>
        <fullName evidence="4">Transposase IS200-like domain-containing protein</fullName>
    </recommendedName>
</protein>
<evidence type="ECO:0008006" key="4">
    <source>
        <dbReference type="Google" id="ProtNLM"/>
    </source>
</evidence>
<gene>
    <name evidence="2" type="ORF">NET02_09490</name>
</gene>
<evidence type="ECO:0000313" key="3">
    <source>
        <dbReference type="Proteomes" id="UP001165306"/>
    </source>
</evidence>
<evidence type="ECO:0000313" key="2">
    <source>
        <dbReference type="EMBL" id="MCM8749378.1"/>
    </source>
</evidence>
<dbReference type="GO" id="GO:0004803">
    <property type="term" value="F:transposase activity"/>
    <property type="evidence" value="ECO:0007669"/>
    <property type="project" value="InterPro"/>
</dbReference>
<proteinExistence type="predicted"/>
<dbReference type="SUPFAM" id="SSF143422">
    <property type="entry name" value="Transposase IS200-like"/>
    <property type="match status" value="1"/>
</dbReference>
<organism evidence="2 3">
    <name type="scientific">Thermalbibacter longus</name>
    <dbReference type="NCBI Taxonomy" id="2951981"/>
    <lineage>
        <taxon>Bacteria</taxon>
        <taxon>Pseudomonadati</taxon>
        <taxon>Thermomicrobiota</taxon>
        <taxon>Thermomicrobia</taxon>
        <taxon>Thermomicrobiales</taxon>
        <taxon>Thermomicrobiaceae</taxon>
        <taxon>Thermalbibacter</taxon>
    </lineage>
</organism>
<feature type="compositionally biased region" description="Basic and acidic residues" evidence="1">
    <location>
        <begin position="110"/>
        <end position="121"/>
    </location>
</feature>
<dbReference type="AlphaFoldDB" id="A0AA41WE10"/>
<dbReference type="GO" id="GO:0003677">
    <property type="term" value="F:DNA binding"/>
    <property type="evidence" value="ECO:0007669"/>
    <property type="project" value="InterPro"/>
</dbReference>
<dbReference type="Gene3D" id="3.30.70.1290">
    <property type="entry name" value="Transposase IS200-like"/>
    <property type="match status" value="1"/>
</dbReference>
<name>A0AA41WE10_9BACT</name>
<reference evidence="2" key="1">
    <citation type="submission" date="2022-06" db="EMBL/GenBank/DDBJ databases">
        <title>CFH 74404 Thermomicrobiaceae sp.</title>
        <authorList>
            <person name="Ming H."/>
            <person name="Li W.-J."/>
            <person name="Zhao Z."/>
        </authorList>
    </citation>
    <scope>NUCLEOTIDE SEQUENCE</scope>
    <source>
        <strain evidence="2">CFH 74404</strain>
    </source>
</reference>
<dbReference type="EMBL" id="JAMSLR010000005">
    <property type="protein sequence ID" value="MCM8749378.1"/>
    <property type="molecule type" value="Genomic_DNA"/>
</dbReference>
<evidence type="ECO:0000256" key="1">
    <source>
        <dbReference type="SAM" id="MobiDB-lite"/>
    </source>
</evidence>